<feature type="region of interest" description="Disordered" evidence="1">
    <location>
        <begin position="1536"/>
        <end position="1602"/>
    </location>
</feature>
<proteinExistence type="predicted"/>
<keyword evidence="4" id="KW-1185">Reference proteome</keyword>
<feature type="compositionally biased region" description="Low complexity" evidence="1">
    <location>
        <begin position="3264"/>
        <end position="3273"/>
    </location>
</feature>
<feature type="region of interest" description="Disordered" evidence="1">
    <location>
        <begin position="1196"/>
        <end position="1233"/>
    </location>
</feature>
<gene>
    <name evidence="3" type="ORF">NQ317_013714</name>
</gene>
<feature type="region of interest" description="Disordered" evidence="1">
    <location>
        <begin position="2232"/>
        <end position="2269"/>
    </location>
</feature>
<feature type="compositionally biased region" description="Acidic residues" evidence="1">
    <location>
        <begin position="1756"/>
        <end position="1780"/>
    </location>
</feature>
<feature type="domain" description="DUF4758" evidence="2">
    <location>
        <begin position="1157"/>
        <end position="1274"/>
    </location>
</feature>
<accession>A0ABQ9JNZ8</accession>
<feature type="region of interest" description="Disordered" evidence="1">
    <location>
        <begin position="3249"/>
        <end position="3315"/>
    </location>
</feature>
<evidence type="ECO:0000313" key="4">
    <source>
        <dbReference type="Proteomes" id="UP001162164"/>
    </source>
</evidence>
<feature type="region of interest" description="Disordered" evidence="1">
    <location>
        <begin position="2629"/>
        <end position="2674"/>
    </location>
</feature>
<feature type="compositionally biased region" description="Polar residues" evidence="1">
    <location>
        <begin position="1567"/>
        <end position="1584"/>
    </location>
</feature>
<dbReference type="EMBL" id="JAPWTJ010000298">
    <property type="protein sequence ID" value="KAJ8979966.1"/>
    <property type="molecule type" value="Genomic_DNA"/>
</dbReference>
<feature type="non-terminal residue" evidence="3">
    <location>
        <position position="1"/>
    </location>
</feature>
<evidence type="ECO:0000313" key="3">
    <source>
        <dbReference type="EMBL" id="KAJ8979966.1"/>
    </source>
</evidence>
<feature type="compositionally biased region" description="Polar residues" evidence="1">
    <location>
        <begin position="1196"/>
        <end position="1205"/>
    </location>
</feature>
<dbReference type="PANTHER" id="PTHR39072">
    <property type="entry name" value="RE48511P"/>
    <property type="match status" value="1"/>
</dbReference>
<feature type="region of interest" description="Disordered" evidence="1">
    <location>
        <begin position="678"/>
        <end position="700"/>
    </location>
</feature>
<feature type="compositionally biased region" description="Acidic residues" evidence="1">
    <location>
        <begin position="689"/>
        <end position="700"/>
    </location>
</feature>
<feature type="compositionally biased region" description="Polar residues" evidence="1">
    <location>
        <begin position="3277"/>
        <end position="3295"/>
    </location>
</feature>
<reference evidence="3" key="1">
    <citation type="journal article" date="2023" name="Insect Mol. Biol.">
        <title>Genome sequencing provides insights into the evolution of gene families encoding plant cell wall-degrading enzymes in longhorned beetles.</title>
        <authorList>
            <person name="Shin N.R."/>
            <person name="Okamura Y."/>
            <person name="Kirsch R."/>
            <person name="Pauchet Y."/>
        </authorList>
    </citation>
    <scope>NUCLEOTIDE SEQUENCE</scope>
    <source>
        <strain evidence="3">MMC_N1</strain>
    </source>
</reference>
<feature type="region of interest" description="Disordered" evidence="1">
    <location>
        <begin position="3352"/>
        <end position="3387"/>
    </location>
</feature>
<feature type="compositionally biased region" description="Low complexity" evidence="1">
    <location>
        <begin position="2414"/>
        <end position="2429"/>
    </location>
</feature>
<feature type="compositionally biased region" description="Low complexity" evidence="1">
    <location>
        <begin position="1944"/>
        <end position="1959"/>
    </location>
</feature>
<feature type="region of interest" description="Disordered" evidence="1">
    <location>
        <begin position="497"/>
        <end position="558"/>
    </location>
</feature>
<feature type="compositionally biased region" description="Low complexity" evidence="1">
    <location>
        <begin position="1909"/>
        <end position="1921"/>
    </location>
</feature>
<sequence>TDFFHPYLDVTTVLLVGNSGRPSFGRFLSVKPDLGLITSTARTFIQEGVTTEYATQVLGTTLDNGRLYAHLLTKSSRVLYDDAPSQVHDQLAKKKWNLDENLINAKHFIKNTDYIAPTRADAVLVYPTEGPVYPVETNGQAEEKTKTPQQIVEDEILKESPTNNFRALYDENLKKQNVQDNVKVFKISPQMNDLTHENIIAHRKGKEKPLPEEFIPSKVRAWDNLPTFTIRNDFSPSGLSFLGDLPNFDDPNTERSRPTTAAERKAKLLFKAGLSRPNPKDFTSITYTGFADFTTTVGDTVIIFTPNTATTPTEKKGEATSISVKPVLIQPTTALRVPPIATRTHTPSLKLPPKRLKTIEDHKAETKNPLPTMVIDKTDRSREPKSQTIEEHVDMEAKSAVLAHEQGKETAVITSTQPETAFSPDVIQPSETQPSAKQATEPLNTPATIFFDDAKDERSTKQHSGEAKTIFFDDDEPIETSVVEVTTPSRIVEEITSTTEEEEATTTHVTTERLQETTERLPTTQKEDITTNEILTTSEDSINSHGKQKGEQEDEDTVCTGHQVLPTTVYKTLTYLTTFFIPLEDDETSTSVKSNEVISTEVGYQTLPCDIDITPSSVVEPLEATDIAKTTTEAVEEEEENNEEEFTEKTSDEIIEEQATEHITNEITTRFQETTPQEITTERRHVTESEPETTETTTDDGDEVELIYKTLYTTYTYLTTYFQDSTSSIASRIVVTTNVITSTLDPSSKSTDPAVAGLLEADDDNVVSSMRSKTVSFEDLADITPSSIIASQPSSQLVKDDEEADGEDDTDSANPTPVLENPPNGVKTYYTTYTYFTTIFVDGETEISSRTEVYTNYITPTIQPTASGAEILPTEIVKDQLGSPNEDDDDDNEEEFRQKILSLNISPQNSYNTINRYKTATVDDDDDDREEDVYNNVIAATPTIKEQAYITLQRSGTTTEDNEISENNILNLNEYDTISTMVTDVRSSTSEGDRRIIENVDKRNVLVDDQIVSESNNDSEIIPSPTLLVQTSYTTFTYFTTMYHGTTSSDIVSRLETVTNVVTQTLTPTPTLTVEDLSLPVTYFTTFTYWTTLYKDNTTRVTSREETVSNVVTPSISATASPSISITPIVTTPLDEDISPTETADNIVPSTVGDDDLTTYFTTYTYFTTSYIGNSTVLNSRLETVTNVLNNSRDIDSNQITTTDSPTEKNQADEASKKPKIEPTRSSTSLKPTGLLSTTLKTEVNHGTTTVHSTDIYGTYIDGLYAKVLESTSSILKEAIAPSSVTANLKPTGVVSINHGKIVDAEGVSTLFYTTQAVGTYIDGLYAQVIESTSSLAVDETKKSALPATLPIAQRTGLVRVVDGSIIQNGTTTFYVSKVLGTNIDGKYAQIIESTSSFLVGPQATVKPSAVVNEIVPSPTQAPDQKIVATDTISPSPVVIEGSISDSAKPDDETSTEENGGGEEEEDEDKDNSRVKSRLTFQSRKRTFTPAIRPFASRQRPTFAPKRKQSGQSTAATITRTDFTPTVTAVPASKSNRFGAKRSSTNPQAIQPTASGRRFARPKSTGAIGTSSRRGSSARIQPTASGFGASSRRTGGFRASSAGGAIRPSSLFGARPRIRPTIASGLSRSPSSQVTQASIADENDLTTIVTDNPTDGEIEDAETTLTLQTTTEAASRRSQNPLLKFRRPPLARPTQPSRTTAGRTTKNGNLNNKKASSTTPKPKVAYNRPNSLLNRPRPNALFPRRGLFTTTTTPPPEEEVEEEEADDLEEEGDIEEDTDYDSSLTNTQTATPPTTPDTKRAGRSNTVQIKPFFRRRTRRDTYSRFRRPTPKTTAAPVSQEPETEAPPKQTGRGRFSPKHRGKSVTTTSAPTTRKRISPSKASAQSRSQFTLREKDTTSTRSNFKRPKSSTRTTRPTAASRPKAPRLRNNLQTEASARKAGGIPRQTSRSNGSSRSRTQNVRARYQKEETPEVDNFDIPQFDGTITVTHQIPTEVTIPVVNGKITEYKNVVSASYSTEVLDPRQYSRSINALGKEVTVLINENTVVGSNGATLITQFVLNEKPTTTVVNTIQPALAAQAPLANILLSQLLLGGLQPHANPLLGLQQPGLAPPTPTTEFKTITTSYVTTVTSQTSTVIPLTFRGKEILTTIIDSSTSVITATEFITETVVVTPTLGFPIAPQFNTALLLPLLQQQLQQANNNNPLLQNTVGLNEPLPPQSLLPETDQYNLAIDDSSELQVAEESTPAPRRKSARKNKKSKPSPITPPKETSIVTLYVSGRTPGEFTTVLSTVTIDETNGRKKRDVSYIPVSPSVIVKDVETKTDDTYDSYVMPTTKGVRLEGSEVSKETESLESIIGDVTRHLTTQMPELFNIKPTKSSSASKKYKINVNDLSKVAPLMPKVETSLTNIRGQFSSTQTNQNKNVSNNNGQGDIVDSNFNLKNSDPRLSVRHRRDLEEDDDEIIELPRRKKRIRVRKKLVRVEPINNKINIDTSTEYAESDVTTKRARRKLLIKKKKKKRLLNPINNTNGDSEEHIEQATKPRRKIIITRKRLVPNNSETIDASLSTFIDTTAATITTSDITTSPALTDNPDMMDEATTVDAEEYTTENNIDEITTENINDGEDNYVENFVGTPTTDEYDDETYREDTNTLDDGDNDGDYNSEENHVEENATEEDMPENIDNEEDYTETNDQPTFQSIPDYEPDFPELTKSLDAPVLILKTTILSSTELLTKTVTQSRLRTYTFVVTRVHDNEQIVTSTTEVKPQIKTTVVTEPTTLYTTLTLLDFDATQTMTEIPDTIIPTLDNPQPQLVNQDVGRGHDEARYNLATRVMSNGVEVIVAGDKSTLPGDPDFKRLLTSNSYKPVTLKPSTLLDQMMMMLPQDSSNIASLTSSLVPNQFVTKTCLTTFTYLTTYLEGDTTTVSSHEQVVSNIATEERNTGKILPTPAMGITLTQNPNLSVGVFHTTYTYLNTILDGEQPLVVSSKHTVTNTVTAPDDYLSFLKPSETVSAIKDTNTYYSTVPLEKTIYEGGISSVIRTDEVVTQVVITESVPPRATSVMTSYIALDVEDPMSSPQMSYTTTDVVKTYFVTYTYYNTVMANGTPLVNTNVSTSSDVVTEKLYLYPKKTTSHTTHTASVIGDDKKKHKIDLSPENFQILATKTYFTTFTYFTTLLQEQNTKKSHRYPEITITTEKSTVESSSTSPSVITGSTIIFVDDDPFAQLAATPTLAKSSTTIPLKNNLAQSLSSEIIKETKASTSANKSKRSTKTKVSTASAVVGATKTKTSGEQTTFRPQNNSPPTKGKPQNDKKKQTGDAKIPKPAAAASDLLGLGSININSLQALTPVLNAMAGLIKTNLNTNRRNDPNITTTTPKSNSNHKLDKDVPTTDIQNRSPIYIPVGGLADDFEIAESQNIATFDWVDSPPKIHILNKAPQEASLLNGGIPISPGDVITANSDVIVGKPGRIGPRIPPIPLNQVKGEDEAPIGMKPPPLPDKIWPKNNHDYNHIPIGNFGNDKPIIHAPNKDDYVGPPPPLYGVKEGVRGDKRKQIPLTPPRKETAPYYNGDAPHIYSPQNQNNYGALYAINEVNHDINLPNLQESI</sequence>
<feature type="region of interest" description="Disordered" evidence="1">
    <location>
        <begin position="3541"/>
        <end position="3565"/>
    </location>
</feature>
<feature type="compositionally biased region" description="Acidic residues" evidence="1">
    <location>
        <begin position="800"/>
        <end position="811"/>
    </location>
</feature>
<feature type="compositionally biased region" description="Basic residues" evidence="1">
    <location>
        <begin position="1812"/>
        <end position="1829"/>
    </location>
</feature>
<feature type="region of interest" description="Disordered" evidence="1">
    <location>
        <begin position="791"/>
        <end position="825"/>
    </location>
</feature>
<feature type="compositionally biased region" description="Polar residues" evidence="1">
    <location>
        <begin position="429"/>
        <end position="445"/>
    </location>
</feature>
<feature type="compositionally biased region" description="Polar residues" evidence="1">
    <location>
        <begin position="531"/>
        <end position="545"/>
    </location>
</feature>
<evidence type="ECO:0000259" key="2">
    <source>
        <dbReference type="Pfam" id="PF15950"/>
    </source>
</evidence>
<feature type="compositionally biased region" description="Polar residues" evidence="1">
    <location>
        <begin position="3352"/>
        <end position="3372"/>
    </location>
</feature>
<feature type="region of interest" description="Disordered" evidence="1">
    <location>
        <begin position="1421"/>
        <end position="1520"/>
    </location>
</feature>
<feature type="domain" description="DUF4758" evidence="2">
    <location>
        <begin position="1351"/>
        <end position="1397"/>
    </location>
</feature>
<feature type="domain" description="DUF4758" evidence="2">
    <location>
        <begin position="1279"/>
        <end position="1335"/>
    </location>
</feature>
<feature type="compositionally biased region" description="Polar residues" evidence="1">
    <location>
        <begin position="1624"/>
        <end position="1638"/>
    </location>
</feature>
<feature type="compositionally biased region" description="Basic and acidic residues" evidence="1">
    <location>
        <begin position="1206"/>
        <end position="1223"/>
    </location>
</feature>
<name>A0ABQ9JNZ8_9CUCU</name>
<feature type="compositionally biased region" description="Polar residues" evidence="1">
    <location>
        <begin position="1224"/>
        <end position="1233"/>
    </location>
</feature>
<evidence type="ECO:0000256" key="1">
    <source>
        <dbReference type="SAM" id="MobiDB-lite"/>
    </source>
</evidence>
<feature type="compositionally biased region" description="Low complexity" evidence="1">
    <location>
        <begin position="1663"/>
        <end position="1673"/>
    </location>
</feature>
<dbReference type="Pfam" id="PF15950">
    <property type="entry name" value="DUF4758"/>
    <property type="match status" value="5"/>
</dbReference>
<dbReference type="InterPro" id="IPR031866">
    <property type="entry name" value="DUF4758"/>
</dbReference>
<feature type="domain" description="DUF4758" evidence="2">
    <location>
        <begin position="1080"/>
        <end position="1121"/>
    </location>
</feature>
<feature type="compositionally biased region" description="Polar residues" evidence="1">
    <location>
        <begin position="1694"/>
        <end position="1720"/>
    </location>
</feature>
<feature type="compositionally biased region" description="Acidic residues" evidence="1">
    <location>
        <begin position="2634"/>
        <end position="2659"/>
    </location>
</feature>
<feature type="region of interest" description="Disordered" evidence="1">
    <location>
        <begin position="416"/>
        <end position="445"/>
    </location>
</feature>
<organism evidence="3 4">
    <name type="scientific">Molorchus minor</name>
    <dbReference type="NCBI Taxonomy" id="1323400"/>
    <lineage>
        <taxon>Eukaryota</taxon>
        <taxon>Metazoa</taxon>
        <taxon>Ecdysozoa</taxon>
        <taxon>Arthropoda</taxon>
        <taxon>Hexapoda</taxon>
        <taxon>Insecta</taxon>
        <taxon>Pterygota</taxon>
        <taxon>Neoptera</taxon>
        <taxon>Endopterygota</taxon>
        <taxon>Coleoptera</taxon>
        <taxon>Polyphaga</taxon>
        <taxon>Cucujiformia</taxon>
        <taxon>Chrysomeloidea</taxon>
        <taxon>Cerambycidae</taxon>
        <taxon>Lamiinae</taxon>
        <taxon>Monochamini</taxon>
        <taxon>Molorchus</taxon>
    </lineage>
</organism>
<feature type="compositionally biased region" description="Polar residues" evidence="1">
    <location>
        <begin position="1879"/>
        <end position="1890"/>
    </location>
</feature>
<feature type="compositionally biased region" description="Acidic residues" evidence="1">
    <location>
        <begin position="1453"/>
        <end position="1470"/>
    </location>
</feature>
<feature type="domain" description="DUF4758" evidence="2">
    <location>
        <begin position="828"/>
        <end position="917"/>
    </location>
</feature>
<comment type="caution">
    <text evidence="3">The sequence shown here is derived from an EMBL/GenBank/DDBJ whole genome shotgun (WGS) entry which is preliminary data.</text>
</comment>
<feature type="region of interest" description="Disordered" evidence="1">
    <location>
        <begin position="2414"/>
        <end position="2434"/>
    </location>
</feature>
<dbReference type="PANTHER" id="PTHR39072:SF2">
    <property type="match status" value="1"/>
</dbReference>
<feature type="region of interest" description="Disordered" evidence="1">
    <location>
        <begin position="1621"/>
        <end position="1976"/>
    </location>
</feature>
<protein>
    <recommendedName>
        <fullName evidence="2">DUF4758 domain-containing protein</fullName>
    </recommendedName>
</protein>
<feature type="compositionally biased region" description="Basic and acidic residues" evidence="1">
    <location>
        <begin position="3300"/>
        <end position="3313"/>
    </location>
</feature>
<feature type="non-terminal residue" evidence="3">
    <location>
        <position position="3595"/>
    </location>
</feature>
<feature type="compositionally biased region" description="Polar residues" evidence="1">
    <location>
        <begin position="1542"/>
        <end position="1554"/>
    </location>
</feature>
<feature type="compositionally biased region" description="Basic and acidic residues" evidence="1">
    <location>
        <begin position="510"/>
        <end position="529"/>
    </location>
</feature>
<dbReference type="Proteomes" id="UP001162164">
    <property type="component" value="Unassembled WGS sequence"/>
</dbReference>
<feature type="compositionally biased region" description="Polar residues" evidence="1">
    <location>
        <begin position="1510"/>
        <end position="1520"/>
    </location>
</feature>
<feature type="compositionally biased region" description="Basic residues" evidence="1">
    <location>
        <begin position="2246"/>
        <end position="2258"/>
    </location>
</feature>